<dbReference type="Gene3D" id="3.10.450.50">
    <property type="match status" value="1"/>
</dbReference>
<evidence type="ECO:0008006" key="2">
    <source>
        <dbReference type="Google" id="ProtNLM"/>
    </source>
</evidence>
<reference evidence="1" key="1">
    <citation type="submission" date="2014-11" db="EMBL/GenBank/DDBJ databases">
        <authorList>
            <person name="Otto D Thomas"/>
            <person name="Naeem Raeece"/>
        </authorList>
    </citation>
    <scope>NUCLEOTIDE SEQUENCE</scope>
</reference>
<sequence>MSSGETVESRMAKIKQLADDYWKQTAEYNFDGVASFYSEGATVTQHFGPQRGVKLPYQAFLKSMKGATLLLDALRFDNVRRHIHPDGFVEEHEGVFTIQGKEYVLPVCFVVAMDKDCKIVRAEEYGDGATQAHIVKAIGEKAAQAAAAARASKE</sequence>
<proteinExistence type="predicted"/>
<accession>A0A0G4H9K7</accession>
<gene>
    <name evidence="1" type="ORF">Cvel_25436</name>
</gene>
<name>A0A0G4H9K7_9ALVE</name>
<evidence type="ECO:0000313" key="1">
    <source>
        <dbReference type="EMBL" id="CEM40635.1"/>
    </source>
</evidence>
<dbReference type="SUPFAM" id="SSF54427">
    <property type="entry name" value="NTF2-like"/>
    <property type="match status" value="1"/>
</dbReference>
<dbReference type="EMBL" id="CDMZ01002074">
    <property type="protein sequence ID" value="CEM40635.1"/>
    <property type="molecule type" value="Genomic_DNA"/>
</dbReference>
<dbReference type="VEuPathDB" id="CryptoDB:Cvel_25436"/>
<dbReference type="InterPro" id="IPR032710">
    <property type="entry name" value="NTF2-like_dom_sf"/>
</dbReference>
<protein>
    <recommendedName>
        <fullName evidence="2">SnoaL-like domain-containing protein</fullName>
    </recommendedName>
</protein>
<dbReference type="AlphaFoldDB" id="A0A0G4H9K7"/>
<organism evidence="1">
    <name type="scientific">Chromera velia CCMP2878</name>
    <dbReference type="NCBI Taxonomy" id="1169474"/>
    <lineage>
        <taxon>Eukaryota</taxon>
        <taxon>Sar</taxon>
        <taxon>Alveolata</taxon>
        <taxon>Colpodellida</taxon>
        <taxon>Chromeraceae</taxon>
        <taxon>Chromera</taxon>
    </lineage>
</organism>